<dbReference type="PANTHER" id="PTHR33086:SF93">
    <property type="entry name" value="DUF1618 DOMAIN-CONTAINING PROTEIN"/>
    <property type="match status" value="1"/>
</dbReference>
<feature type="region of interest" description="Disordered" evidence="1">
    <location>
        <begin position="17"/>
        <end position="46"/>
    </location>
</feature>
<dbReference type="OrthoDB" id="628661at2759"/>
<proteinExistence type="predicted"/>
<reference evidence="3" key="1">
    <citation type="journal article" date="2019" name="Nat. Commun.">
        <title>The genome of broomcorn millet.</title>
        <authorList>
            <person name="Zou C."/>
            <person name="Miki D."/>
            <person name="Li D."/>
            <person name="Tang Q."/>
            <person name="Xiao L."/>
            <person name="Rajput S."/>
            <person name="Deng P."/>
            <person name="Jia W."/>
            <person name="Huang R."/>
            <person name="Zhang M."/>
            <person name="Sun Y."/>
            <person name="Hu J."/>
            <person name="Fu X."/>
            <person name="Schnable P.S."/>
            <person name="Li F."/>
            <person name="Zhang H."/>
            <person name="Feng B."/>
            <person name="Zhu X."/>
            <person name="Liu R."/>
            <person name="Schnable J.C."/>
            <person name="Zhu J.-K."/>
            <person name="Zhang H."/>
        </authorList>
    </citation>
    <scope>NUCLEOTIDE SEQUENCE [LARGE SCALE GENOMIC DNA]</scope>
</reference>
<dbReference type="Proteomes" id="UP000275267">
    <property type="component" value="Unassembled WGS sequence"/>
</dbReference>
<sequence length="283" mass="30662">MAPTCVLLDRTVTFRDHPLEPDPPLAGEGAAGVVGGTTRRQSSSEDSELLLSVEAIEAEIARYMRATTPDLQVVDPPGVSCLTIVRPHPSHPIPKYGYGRNLESGLAVAADKNLVLIYVGSYRPISSYGGCYLLLDTASSSLSRIPGVHHKSAPYMCAGAGAVIMAREGGAFVLAELLFRLTPPGAPASGKLWLWQSSEWVCKVGHLPAELCYMWRLHTSFSVQSSRNLFCWVDLLHGLLLCDLGRHGEVDSTDLGMSFVPLPHWRTPPPAVEPARLPHHGLR</sequence>
<comment type="caution">
    <text evidence="2">The sequence shown here is derived from an EMBL/GenBank/DDBJ whole genome shotgun (WGS) entry which is preliminary data.</text>
</comment>
<evidence type="ECO:0000313" key="2">
    <source>
        <dbReference type="EMBL" id="RLN19897.1"/>
    </source>
</evidence>
<dbReference type="EMBL" id="PQIB02000005">
    <property type="protein sequence ID" value="RLN19897.1"/>
    <property type="molecule type" value="Genomic_DNA"/>
</dbReference>
<dbReference type="PANTHER" id="PTHR33086">
    <property type="entry name" value="OS05G0468200 PROTEIN-RELATED"/>
    <property type="match status" value="1"/>
</dbReference>
<keyword evidence="3" id="KW-1185">Reference proteome</keyword>
<evidence type="ECO:0000256" key="1">
    <source>
        <dbReference type="SAM" id="MobiDB-lite"/>
    </source>
</evidence>
<protein>
    <submittedName>
        <fullName evidence="2">Uncharacterized protein</fullName>
    </submittedName>
</protein>
<accession>A0A3L6SFS3</accession>
<organism evidence="2 3">
    <name type="scientific">Panicum miliaceum</name>
    <name type="common">Proso millet</name>
    <name type="synonym">Broomcorn millet</name>
    <dbReference type="NCBI Taxonomy" id="4540"/>
    <lineage>
        <taxon>Eukaryota</taxon>
        <taxon>Viridiplantae</taxon>
        <taxon>Streptophyta</taxon>
        <taxon>Embryophyta</taxon>
        <taxon>Tracheophyta</taxon>
        <taxon>Spermatophyta</taxon>
        <taxon>Magnoliopsida</taxon>
        <taxon>Liliopsida</taxon>
        <taxon>Poales</taxon>
        <taxon>Poaceae</taxon>
        <taxon>PACMAD clade</taxon>
        <taxon>Panicoideae</taxon>
        <taxon>Panicodae</taxon>
        <taxon>Paniceae</taxon>
        <taxon>Panicinae</taxon>
        <taxon>Panicum</taxon>
        <taxon>Panicum sect. Panicum</taxon>
    </lineage>
</organism>
<evidence type="ECO:0000313" key="3">
    <source>
        <dbReference type="Proteomes" id="UP000275267"/>
    </source>
</evidence>
<dbReference type="AlphaFoldDB" id="A0A3L6SFS3"/>
<name>A0A3L6SFS3_PANMI</name>
<gene>
    <name evidence="2" type="ORF">C2845_PM02G45400</name>
</gene>